<protein>
    <submittedName>
        <fullName evidence="2">Uncharacterized protein</fullName>
    </submittedName>
</protein>
<feature type="compositionally biased region" description="Acidic residues" evidence="1">
    <location>
        <begin position="11"/>
        <end position="21"/>
    </location>
</feature>
<dbReference type="STRING" id="67267.GCA_000716675_04857"/>
<feature type="region of interest" description="Disordered" evidence="1">
    <location>
        <begin position="1"/>
        <end position="32"/>
    </location>
</feature>
<feature type="compositionally biased region" description="Basic and acidic residues" evidence="1">
    <location>
        <begin position="22"/>
        <end position="32"/>
    </location>
</feature>
<evidence type="ECO:0000313" key="2">
    <source>
        <dbReference type="EMBL" id="ARX84273.1"/>
    </source>
</evidence>
<reference evidence="2 3" key="1">
    <citation type="submission" date="2017-05" db="EMBL/GenBank/DDBJ databases">
        <title>Streptomyces alboflavus Genome sequencing and assembly.</title>
        <authorList>
            <person name="Wang Y."/>
            <person name="Du B."/>
            <person name="Ding Y."/>
            <person name="Liu H."/>
            <person name="Hou Q."/>
            <person name="Liu K."/>
            <person name="Wang C."/>
            <person name="Yao L."/>
        </authorList>
    </citation>
    <scope>NUCLEOTIDE SEQUENCE [LARGE SCALE GENOMIC DNA]</scope>
    <source>
        <strain evidence="2 3">MDJK44</strain>
    </source>
</reference>
<keyword evidence="3" id="KW-1185">Reference proteome</keyword>
<dbReference type="KEGG" id="salf:SMD44_03711"/>
<sequence length="32" mass="3274">MAAKVAVEVEGGGEGEVDGVVEAERPGSERRC</sequence>
<organism evidence="2 3">
    <name type="scientific">Streptomyces alboflavus</name>
    <dbReference type="NCBI Taxonomy" id="67267"/>
    <lineage>
        <taxon>Bacteria</taxon>
        <taxon>Bacillati</taxon>
        <taxon>Actinomycetota</taxon>
        <taxon>Actinomycetes</taxon>
        <taxon>Kitasatosporales</taxon>
        <taxon>Streptomycetaceae</taxon>
        <taxon>Streptomyces</taxon>
    </lineage>
</organism>
<dbReference type="EMBL" id="CP021748">
    <property type="protein sequence ID" value="ARX84273.1"/>
    <property type="molecule type" value="Genomic_DNA"/>
</dbReference>
<name>A0A1Z1WCT7_9ACTN</name>
<proteinExistence type="predicted"/>
<dbReference type="AlphaFoldDB" id="A0A1Z1WCT7"/>
<evidence type="ECO:0000313" key="3">
    <source>
        <dbReference type="Proteomes" id="UP000195880"/>
    </source>
</evidence>
<evidence type="ECO:0000256" key="1">
    <source>
        <dbReference type="SAM" id="MobiDB-lite"/>
    </source>
</evidence>
<gene>
    <name evidence="2" type="ORF">SMD44_03711</name>
</gene>
<dbReference type="Proteomes" id="UP000195880">
    <property type="component" value="Chromosome"/>
</dbReference>
<accession>A0A1Z1WCT7</accession>